<keyword evidence="4" id="KW-0479">Metal-binding</keyword>
<dbReference type="InterPro" id="IPR000028">
    <property type="entry name" value="Chloroperoxidase"/>
</dbReference>
<proteinExistence type="inferred from homology"/>
<accession>A0A9P5JT12</accession>
<reference evidence="11" key="2">
    <citation type="journal article" date="2020" name="Nat. Commun.">
        <title>Large-scale genome sequencing of mycorrhizal fungi provides insights into the early evolution of symbiotic traits.</title>
        <authorList>
            <person name="Miyauchi S."/>
            <person name="Kiss E."/>
            <person name="Kuo A."/>
            <person name="Drula E."/>
            <person name="Kohler A."/>
            <person name="Sanchez-Garcia M."/>
            <person name="Morin E."/>
            <person name="Andreopoulos B."/>
            <person name="Barry K.W."/>
            <person name="Bonito G."/>
            <person name="Buee M."/>
            <person name="Carver A."/>
            <person name="Chen C."/>
            <person name="Cichocki N."/>
            <person name="Clum A."/>
            <person name="Culley D."/>
            <person name="Crous P.W."/>
            <person name="Fauchery L."/>
            <person name="Girlanda M."/>
            <person name="Hayes R.D."/>
            <person name="Keri Z."/>
            <person name="LaButti K."/>
            <person name="Lipzen A."/>
            <person name="Lombard V."/>
            <person name="Magnuson J."/>
            <person name="Maillard F."/>
            <person name="Murat C."/>
            <person name="Nolan M."/>
            <person name="Ohm R.A."/>
            <person name="Pangilinan J."/>
            <person name="Pereira M.F."/>
            <person name="Perotto S."/>
            <person name="Peter M."/>
            <person name="Pfister S."/>
            <person name="Riley R."/>
            <person name="Sitrit Y."/>
            <person name="Stielow J.B."/>
            <person name="Szollosi G."/>
            <person name="Zifcakova L."/>
            <person name="Stursova M."/>
            <person name="Spatafora J.W."/>
            <person name="Tedersoo L."/>
            <person name="Vaario L.M."/>
            <person name="Yamada A."/>
            <person name="Yan M."/>
            <person name="Wang P."/>
            <person name="Xu J."/>
            <person name="Bruns T."/>
            <person name="Baldrian P."/>
            <person name="Vilgalys R."/>
            <person name="Dunand C."/>
            <person name="Henrissat B."/>
            <person name="Grigoriev I.V."/>
            <person name="Hibbett D."/>
            <person name="Nagy L.G."/>
            <person name="Martin F.M."/>
        </authorList>
    </citation>
    <scope>NUCLEOTIDE SEQUENCE</scope>
    <source>
        <strain evidence="11">Prilba</strain>
    </source>
</reference>
<dbReference type="Proteomes" id="UP000759537">
    <property type="component" value="Unassembled WGS sequence"/>
</dbReference>
<sequence>MVLLITALRRIGRGTFSKLFDGMFFLGLLGWDFSLVIVNLITFKRRVGRVTPKGQPGEGGIWPDYSPPRQGESRCSCPALNAMANHGILPRDGRNISFRELSTQVRATYNFSPSFSLYVPRYIAKILNRSYNTGRFDLSDIDVHNGIEHDASLVRRDTYQQFHQGMPDGALVAALIRSATGTPPSSKLQLQTTPPAQDPLPPNDSPYFTVAAHVAKATADFDLSRTLTRVDLSRRLGERRRESKSLNSQYSLDFGHKMFGSSNASTLVTIFGGRMGDIYTFLTEERLPDGWESRVRDQMGLTMFTFNRTVFGVELGIKEEVNQPLNLL</sequence>
<gene>
    <name evidence="12" type="ORF">DFH94DRAFT_754898</name>
    <name evidence="11" type="ORF">DFH94DRAFT_789417</name>
</gene>
<reference evidence="11" key="1">
    <citation type="submission" date="2019-10" db="EMBL/GenBank/DDBJ databases">
        <authorList>
            <consortium name="DOE Joint Genome Institute"/>
            <person name="Kuo A."/>
            <person name="Miyauchi S."/>
            <person name="Kiss E."/>
            <person name="Drula E."/>
            <person name="Kohler A."/>
            <person name="Sanchez-Garcia M."/>
            <person name="Andreopoulos B."/>
            <person name="Barry K.W."/>
            <person name="Bonito G."/>
            <person name="Buee M."/>
            <person name="Carver A."/>
            <person name="Chen C."/>
            <person name="Cichocki N."/>
            <person name="Clum A."/>
            <person name="Culley D."/>
            <person name="Crous P.W."/>
            <person name="Fauchery L."/>
            <person name="Girlanda M."/>
            <person name="Hayes R."/>
            <person name="Keri Z."/>
            <person name="LaButti K."/>
            <person name="Lipzen A."/>
            <person name="Lombard V."/>
            <person name="Magnuson J."/>
            <person name="Maillard F."/>
            <person name="Morin E."/>
            <person name="Murat C."/>
            <person name="Nolan M."/>
            <person name="Ohm R."/>
            <person name="Pangilinan J."/>
            <person name="Pereira M."/>
            <person name="Perotto S."/>
            <person name="Peter M."/>
            <person name="Riley R."/>
            <person name="Sitrit Y."/>
            <person name="Stielow B."/>
            <person name="Szollosi G."/>
            <person name="Zifcakova L."/>
            <person name="Stursova M."/>
            <person name="Spatafora J.W."/>
            <person name="Tedersoo L."/>
            <person name="Vaario L.-M."/>
            <person name="Yamada A."/>
            <person name="Yan M."/>
            <person name="Wang P."/>
            <person name="Xu J."/>
            <person name="Bruns T."/>
            <person name="Baldrian P."/>
            <person name="Vilgalys R."/>
            <person name="Henrissat B."/>
            <person name="Grigoriev I.V."/>
            <person name="Hibbett D."/>
            <person name="Nagy L.G."/>
            <person name="Martin F.M."/>
        </authorList>
    </citation>
    <scope>NUCLEOTIDE SEQUENCE</scope>
    <source>
        <strain evidence="11">Prilba</strain>
    </source>
</reference>
<keyword evidence="6" id="KW-0408">Iron</keyword>
<feature type="transmembrane region" description="Helical" evidence="9">
    <location>
        <begin position="23"/>
        <end position="43"/>
    </location>
</feature>
<evidence type="ECO:0000256" key="2">
    <source>
        <dbReference type="ARBA" id="ARBA00022559"/>
    </source>
</evidence>
<dbReference type="SUPFAM" id="SSF47571">
    <property type="entry name" value="Cloroperoxidase"/>
    <property type="match status" value="1"/>
</dbReference>
<dbReference type="PROSITE" id="PS51405">
    <property type="entry name" value="HEME_HALOPEROXIDASE"/>
    <property type="match status" value="1"/>
</dbReference>
<comment type="caution">
    <text evidence="11">The sequence shown here is derived from an EMBL/GenBank/DDBJ whole genome shotgun (WGS) entry which is preliminary data.</text>
</comment>
<keyword evidence="5" id="KW-0560">Oxidoreductase</keyword>
<dbReference type="Pfam" id="PF01328">
    <property type="entry name" value="Peroxidase_2"/>
    <property type="match status" value="1"/>
</dbReference>
<protein>
    <submittedName>
        <fullName evidence="11">Cloroperoxidase</fullName>
    </submittedName>
</protein>
<evidence type="ECO:0000256" key="8">
    <source>
        <dbReference type="SAM" id="MobiDB-lite"/>
    </source>
</evidence>
<evidence type="ECO:0000256" key="6">
    <source>
        <dbReference type="ARBA" id="ARBA00023004"/>
    </source>
</evidence>
<dbReference type="PANTHER" id="PTHR33577">
    <property type="entry name" value="STERIGMATOCYSTIN BIOSYNTHESIS PEROXIDASE STCC-RELATED"/>
    <property type="match status" value="1"/>
</dbReference>
<organism evidence="11 13">
    <name type="scientific">Russula ochroleuca</name>
    <dbReference type="NCBI Taxonomy" id="152965"/>
    <lineage>
        <taxon>Eukaryota</taxon>
        <taxon>Fungi</taxon>
        <taxon>Dikarya</taxon>
        <taxon>Basidiomycota</taxon>
        <taxon>Agaricomycotina</taxon>
        <taxon>Agaricomycetes</taxon>
        <taxon>Russulales</taxon>
        <taxon>Russulaceae</taxon>
        <taxon>Russula</taxon>
    </lineage>
</organism>
<name>A0A9P5JT12_9AGAM</name>
<feature type="region of interest" description="Disordered" evidence="8">
    <location>
        <begin position="182"/>
        <end position="201"/>
    </location>
</feature>
<dbReference type="AlphaFoldDB" id="A0A9P5JT12"/>
<evidence type="ECO:0000313" key="13">
    <source>
        <dbReference type="Proteomes" id="UP000759537"/>
    </source>
</evidence>
<keyword evidence="9" id="KW-0472">Membrane</keyword>
<dbReference type="GO" id="GO:0046872">
    <property type="term" value="F:metal ion binding"/>
    <property type="evidence" value="ECO:0007669"/>
    <property type="project" value="UniProtKB-KW"/>
</dbReference>
<dbReference type="PANTHER" id="PTHR33577:SF18">
    <property type="entry name" value="HEME HALOPEROXIDASE FAMILY PROFILE DOMAIN-CONTAINING PROTEIN"/>
    <property type="match status" value="1"/>
</dbReference>
<evidence type="ECO:0000256" key="3">
    <source>
        <dbReference type="ARBA" id="ARBA00022617"/>
    </source>
</evidence>
<keyword evidence="9" id="KW-0812">Transmembrane</keyword>
<dbReference type="EMBL" id="WHVB01000122">
    <property type="protein sequence ID" value="KAF8461563.1"/>
    <property type="molecule type" value="Genomic_DNA"/>
</dbReference>
<dbReference type="Gene3D" id="1.10.489.10">
    <property type="entry name" value="Chloroperoxidase-like"/>
    <property type="match status" value="1"/>
</dbReference>
<keyword evidence="13" id="KW-1185">Reference proteome</keyword>
<evidence type="ECO:0000313" key="12">
    <source>
        <dbReference type="EMBL" id="KAF8477681.1"/>
    </source>
</evidence>
<evidence type="ECO:0000256" key="1">
    <source>
        <dbReference type="ARBA" id="ARBA00001970"/>
    </source>
</evidence>
<keyword evidence="9" id="KW-1133">Transmembrane helix</keyword>
<evidence type="ECO:0000256" key="7">
    <source>
        <dbReference type="ARBA" id="ARBA00025795"/>
    </source>
</evidence>
<feature type="compositionally biased region" description="Polar residues" evidence="8">
    <location>
        <begin position="182"/>
        <end position="195"/>
    </location>
</feature>
<feature type="domain" description="Heme haloperoxidase family profile" evidence="10">
    <location>
        <begin position="61"/>
        <end position="308"/>
    </location>
</feature>
<evidence type="ECO:0000313" key="11">
    <source>
        <dbReference type="EMBL" id="KAF8461563.1"/>
    </source>
</evidence>
<evidence type="ECO:0000256" key="9">
    <source>
        <dbReference type="SAM" id="Phobius"/>
    </source>
</evidence>
<evidence type="ECO:0000259" key="10">
    <source>
        <dbReference type="PROSITE" id="PS51405"/>
    </source>
</evidence>
<comment type="cofactor">
    <cofactor evidence="1">
        <name>heme b</name>
        <dbReference type="ChEBI" id="CHEBI:60344"/>
    </cofactor>
</comment>
<dbReference type="OrthoDB" id="407298at2759"/>
<keyword evidence="2" id="KW-0575">Peroxidase</keyword>
<evidence type="ECO:0000256" key="4">
    <source>
        <dbReference type="ARBA" id="ARBA00022723"/>
    </source>
</evidence>
<dbReference type="InterPro" id="IPR036851">
    <property type="entry name" value="Chloroperoxidase-like_sf"/>
</dbReference>
<comment type="similarity">
    <text evidence="7">Belongs to the chloroperoxidase family.</text>
</comment>
<dbReference type="EMBL" id="WHVB01000013">
    <property type="protein sequence ID" value="KAF8477681.1"/>
    <property type="molecule type" value="Genomic_DNA"/>
</dbReference>
<keyword evidence="3" id="KW-0349">Heme</keyword>
<dbReference type="GO" id="GO:0004601">
    <property type="term" value="F:peroxidase activity"/>
    <property type="evidence" value="ECO:0007669"/>
    <property type="project" value="UniProtKB-KW"/>
</dbReference>
<evidence type="ECO:0000256" key="5">
    <source>
        <dbReference type="ARBA" id="ARBA00023002"/>
    </source>
</evidence>